<dbReference type="Gene3D" id="3.40.50.180">
    <property type="entry name" value="Methylesterase CheB, C-terminal domain"/>
    <property type="match status" value="1"/>
</dbReference>
<dbReference type="SUPFAM" id="SSF52738">
    <property type="entry name" value="Methylesterase CheB, C-terminal domain"/>
    <property type="match status" value="1"/>
</dbReference>
<keyword evidence="3 4" id="KW-0145">Chemotaxis</keyword>
<accession>A0A2M9ZNP3</accession>
<evidence type="ECO:0000256" key="5">
    <source>
        <dbReference type="PROSITE-ProRule" id="PRU00169"/>
    </source>
</evidence>
<keyword evidence="3 5" id="KW-0597">Phosphoprotein</keyword>
<comment type="domain">
    <text evidence="3">Contains a C-terminal catalytic domain, and an N-terminal region which modulates catalytic activity.</text>
</comment>
<sequence length="360" mass="39163">MGSPIRAVIIDDSILVRNIISDQLKKNREIDVIATGKTGVECLELAEKLKPDIMILDIEMPVMDGLSALSEMRKRNLKIPVMMLSVQTQHGADATFRALEYGAIDFVPKPASNNKFNAEEIGSILTGKILAYFESTRIKSKLPTLEREPKTNLSPPEKEDGKMPAQKRAEAVCIGTSTGGPKALQTVFSAFPEGFPLPIFVVQHMPAGFTKAFAARLDEHSKIHVKEAEDGEPVEAGTGYIAPGDLHLTIESRAGRKWIALRKEELVNGHRPSVEVLFDSAIKEYGNALIGVIMTGMGKDGATATLRMRKVGANTIAQDEASSVIFGMNRQAIELGAVQYIEPVGTITSRILSILEDRGN</sequence>
<evidence type="ECO:0000256" key="4">
    <source>
        <dbReference type="PROSITE-ProRule" id="PRU00050"/>
    </source>
</evidence>
<dbReference type="CDD" id="cd16432">
    <property type="entry name" value="CheB_Rec"/>
    <property type="match status" value="1"/>
</dbReference>
<evidence type="ECO:0000313" key="11">
    <source>
        <dbReference type="Proteomes" id="UP000231962"/>
    </source>
</evidence>
<dbReference type="EMBL" id="NPDY01000017">
    <property type="protein sequence ID" value="PJZ68719.1"/>
    <property type="molecule type" value="Genomic_DNA"/>
</dbReference>
<evidence type="ECO:0000256" key="3">
    <source>
        <dbReference type="HAMAP-Rule" id="MF_00099"/>
    </source>
</evidence>
<evidence type="ECO:0000259" key="7">
    <source>
        <dbReference type="PROSITE" id="PS50110"/>
    </source>
</evidence>
<organism evidence="10 12">
    <name type="scientific">Leptospira perolatii</name>
    <dbReference type="NCBI Taxonomy" id="2023191"/>
    <lineage>
        <taxon>Bacteria</taxon>
        <taxon>Pseudomonadati</taxon>
        <taxon>Spirochaetota</taxon>
        <taxon>Spirochaetia</taxon>
        <taxon>Leptospirales</taxon>
        <taxon>Leptospiraceae</taxon>
        <taxon>Leptospira</taxon>
    </lineage>
</organism>
<evidence type="ECO:0000313" key="12">
    <source>
        <dbReference type="Proteomes" id="UP000231990"/>
    </source>
</evidence>
<dbReference type="GO" id="GO:0006935">
    <property type="term" value="P:chemotaxis"/>
    <property type="evidence" value="ECO:0007669"/>
    <property type="project" value="UniProtKB-UniRule"/>
</dbReference>
<gene>
    <name evidence="3" type="primary">cheB</name>
    <name evidence="9" type="ORF">CH360_14880</name>
    <name evidence="10" type="ORF">CH373_08385</name>
</gene>
<dbReference type="EMBL" id="NPDZ01000004">
    <property type="protein sequence ID" value="PJZ73687.1"/>
    <property type="molecule type" value="Genomic_DNA"/>
</dbReference>
<dbReference type="SMART" id="SM00448">
    <property type="entry name" value="REC"/>
    <property type="match status" value="1"/>
</dbReference>
<dbReference type="GO" id="GO:0005737">
    <property type="term" value="C:cytoplasm"/>
    <property type="evidence" value="ECO:0007669"/>
    <property type="project" value="UniProtKB-SubCell"/>
</dbReference>
<feature type="active site" evidence="3 4">
    <location>
        <position position="300"/>
    </location>
</feature>
<feature type="active site" evidence="3 4">
    <location>
        <position position="204"/>
    </location>
</feature>
<protein>
    <recommendedName>
        <fullName evidence="3">Protein-glutamate methylesterase/protein-glutamine glutaminase</fullName>
        <ecNumber evidence="3">3.1.1.61</ecNumber>
        <ecNumber evidence="3">3.5.1.44</ecNumber>
    </recommendedName>
</protein>
<reference evidence="11 12" key="1">
    <citation type="submission" date="2017-07" db="EMBL/GenBank/DDBJ databases">
        <title>Leptospira spp. isolated from tropical soils.</title>
        <authorList>
            <person name="Thibeaux R."/>
            <person name="Iraola G."/>
            <person name="Ferres I."/>
            <person name="Bierque E."/>
            <person name="Girault D."/>
            <person name="Soupe-Gilbert M.-E."/>
            <person name="Picardeau M."/>
            <person name="Goarant C."/>
        </authorList>
    </citation>
    <scope>NUCLEOTIDE SEQUENCE [LARGE SCALE GENOMIC DNA]</scope>
    <source>
        <strain evidence="10 12">FH1-B-B1</strain>
        <strain evidence="9 11">FH1-B-C1</strain>
    </source>
</reference>
<feature type="domain" description="Response regulatory" evidence="7">
    <location>
        <begin position="6"/>
        <end position="124"/>
    </location>
</feature>
<comment type="catalytic activity">
    <reaction evidence="3">
        <text>L-glutaminyl-[protein] + H2O = L-glutamyl-[protein] + NH4(+)</text>
        <dbReference type="Rhea" id="RHEA:16441"/>
        <dbReference type="Rhea" id="RHEA-COMP:10207"/>
        <dbReference type="Rhea" id="RHEA-COMP:10208"/>
        <dbReference type="ChEBI" id="CHEBI:15377"/>
        <dbReference type="ChEBI" id="CHEBI:28938"/>
        <dbReference type="ChEBI" id="CHEBI:29973"/>
        <dbReference type="ChEBI" id="CHEBI:30011"/>
        <dbReference type="EC" id="3.5.1.44"/>
    </reaction>
</comment>
<evidence type="ECO:0000313" key="9">
    <source>
        <dbReference type="EMBL" id="PJZ68719.1"/>
    </source>
</evidence>
<dbReference type="Proteomes" id="UP000231962">
    <property type="component" value="Unassembled WGS sequence"/>
</dbReference>
<comment type="function">
    <text evidence="3">Involved in chemotaxis. Part of a chemotaxis signal transduction system that modulates chemotaxis in response to various stimuli. Catalyzes the demethylation of specific methylglutamate residues introduced into the chemoreceptors (methyl-accepting chemotaxis proteins or MCP) by CheR. Also mediates the irreversible deamidation of specific glutamine residues to glutamic acid.</text>
</comment>
<dbReference type="InterPro" id="IPR008248">
    <property type="entry name" value="CheB-like"/>
</dbReference>
<name>A0A2M9ZNP3_9LEPT</name>
<dbReference type="HAMAP" id="MF_00099">
    <property type="entry name" value="CheB_chemtxs"/>
    <property type="match status" value="1"/>
</dbReference>
<evidence type="ECO:0000256" key="1">
    <source>
        <dbReference type="ARBA" id="ARBA00022801"/>
    </source>
</evidence>
<dbReference type="AlphaFoldDB" id="A0A2M9ZNP3"/>
<comment type="PTM">
    <text evidence="3">Phosphorylated by CheA. Phosphorylation of the N-terminal regulatory domain activates the methylesterase activity.</text>
</comment>
<keyword evidence="1 3" id="KW-0378">Hydrolase</keyword>
<dbReference type="GO" id="GO:0008984">
    <property type="term" value="F:protein-glutamate methylesterase activity"/>
    <property type="evidence" value="ECO:0007669"/>
    <property type="project" value="UniProtKB-UniRule"/>
</dbReference>
<feature type="region of interest" description="Disordered" evidence="6">
    <location>
        <begin position="143"/>
        <end position="165"/>
    </location>
</feature>
<dbReference type="PIRSF" id="PIRSF000876">
    <property type="entry name" value="RR_chemtxs_CheB"/>
    <property type="match status" value="1"/>
</dbReference>
<evidence type="ECO:0000256" key="2">
    <source>
        <dbReference type="ARBA" id="ARBA00048267"/>
    </source>
</evidence>
<evidence type="ECO:0000256" key="6">
    <source>
        <dbReference type="SAM" id="MobiDB-lite"/>
    </source>
</evidence>
<feature type="modified residue" description="4-aspartylphosphate" evidence="3 5">
    <location>
        <position position="57"/>
    </location>
</feature>
<dbReference type="InterPro" id="IPR000673">
    <property type="entry name" value="Sig_transdc_resp-reg_Me-estase"/>
</dbReference>
<dbReference type="PANTHER" id="PTHR42872">
    <property type="entry name" value="PROTEIN-GLUTAMATE METHYLESTERASE/PROTEIN-GLUTAMINE GLUTAMINASE"/>
    <property type="match status" value="1"/>
</dbReference>
<dbReference type="Pfam" id="PF00072">
    <property type="entry name" value="Response_reg"/>
    <property type="match status" value="1"/>
</dbReference>
<dbReference type="Gene3D" id="3.40.50.2300">
    <property type="match status" value="1"/>
</dbReference>
<evidence type="ECO:0000313" key="10">
    <source>
        <dbReference type="EMBL" id="PJZ73687.1"/>
    </source>
</evidence>
<comment type="similarity">
    <text evidence="3">Belongs to the CheB family.</text>
</comment>
<dbReference type="GO" id="GO:0000156">
    <property type="term" value="F:phosphorelay response regulator activity"/>
    <property type="evidence" value="ECO:0007669"/>
    <property type="project" value="InterPro"/>
</dbReference>
<dbReference type="PROSITE" id="PS50110">
    <property type="entry name" value="RESPONSE_REGULATORY"/>
    <property type="match status" value="1"/>
</dbReference>
<dbReference type="OrthoDB" id="9793421at2"/>
<dbReference type="PANTHER" id="PTHR42872:SF3">
    <property type="entry name" value="PROTEIN-GLUTAMATE METHYLESTERASE_PROTEIN-GLUTAMINE GLUTAMINASE 1"/>
    <property type="match status" value="1"/>
</dbReference>
<dbReference type="CDD" id="cd17541">
    <property type="entry name" value="REC_CheB-like"/>
    <property type="match status" value="1"/>
</dbReference>
<dbReference type="InterPro" id="IPR035909">
    <property type="entry name" value="CheB_C"/>
</dbReference>
<dbReference type="EC" id="3.1.1.61" evidence="3"/>
<proteinExistence type="inferred from homology"/>
<keyword evidence="3" id="KW-0963">Cytoplasm</keyword>
<dbReference type="PROSITE" id="PS50122">
    <property type="entry name" value="CHEB"/>
    <property type="match status" value="1"/>
</dbReference>
<feature type="active site" evidence="3 4">
    <location>
        <position position="177"/>
    </location>
</feature>
<comment type="caution">
    <text evidence="10">The sequence shown here is derived from an EMBL/GenBank/DDBJ whole genome shotgun (WGS) entry which is preliminary data.</text>
</comment>
<dbReference type="EC" id="3.5.1.44" evidence="3"/>
<dbReference type="InterPro" id="IPR011006">
    <property type="entry name" value="CheY-like_superfamily"/>
</dbReference>
<dbReference type="InterPro" id="IPR001789">
    <property type="entry name" value="Sig_transdc_resp-reg_receiver"/>
</dbReference>
<comment type="subcellular location">
    <subcellularLocation>
        <location evidence="3">Cytoplasm</location>
    </subcellularLocation>
</comment>
<evidence type="ECO:0000259" key="8">
    <source>
        <dbReference type="PROSITE" id="PS50122"/>
    </source>
</evidence>
<dbReference type="GO" id="GO:0050568">
    <property type="term" value="F:protein-glutamine glutaminase activity"/>
    <property type="evidence" value="ECO:0007669"/>
    <property type="project" value="UniProtKB-UniRule"/>
</dbReference>
<dbReference type="Pfam" id="PF01339">
    <property type="entry name" value="CheB_methylest"/>
    <property type="match status" value="1"/>
</dbReference>
<keyword evidence="11" id="KW-1185">Reference proteome</keyword>
<dbReference type="Proteomes" id="UP000231990">
    <property type="component" value="Unassembled WGS sequence"/>
</dbReference>
<dbReference type="SUPFAM" id="SSF52172">
    <property type="entry name" value="CheY-like"/>
    <property type="match status" value="1"/>
</dbReference>
<comment type="catalytic activity">
    <reaction evidence="2 3">
        <text>[protein]-L-glutamate 5-O-methyl ester + H2O = L-glutamyl-[protein] + methanol + H(+)</text>
        <dbReference type="Rhea" id="RHEA:23236"/>
        <dbReference type="Rhea" id="RHEA-COMP:10208"/>
        <dbReference type="Rhea" id="RHEA-COMP:10311"/>
        <dbReference type="ChEBI" id="CHEBI:15377"/>
        <dbReference type="ChEBI" id="CHEBI:15378"/>
        <dbReference type="ChEBI" id="CHEBI:17790"/>
        <dbReference type="ChEBI" id="CHEBI:29973"/>
        <dbReference type="ChEBI" id="CHEBI:82795"/>
        <dbReference type="EC" id="3.1.1.61"/>
    </reaction>
</comment>
<dbReference type="NCBIfam" id="NF001965">
    <property type="entry name" value="PRK00742.1"/>
    <property type="match status" value="1"/>
</dbReference>
<feature type="domain" description="CheB-type methylesterase" evidence="8">
    <location>
        <begin position="164"/>
        <end position="358"/>
    </location>
</feature>
<feature type="compositionally biased region" description="Basic and acidic residues" evidence="6">
    <location>
        <begin position="144"/>
        <end position="165"/>
    </location>
</feature>